<name>A0AAV1JAJ2_9NEOP</name>
<gene>
    <name evidence="2" type="ORF">LNINA_LOCUS5976</name>
</gene>
<evidence type="ECO:0000313" key="2">
    <source>
        <dbReference type="EMBL" id="CAK1546404.1"/>
    </source>
</evidence>
<evidence type="ECO:0000313" key="3">
    <source>
        <dbReference type="Proteomes" id="UP001497472"/>
    </source>
</evidence>
<organism evidence="2 3">
    <name type="scientific">Leptosia nina</name>
    <dbReference type="NCBI Taxonomy" id="320188"/>
    <lineage>
        <taxon>Eukaryota</taxon>
        <taxon>Metazoa</taxon>
        <taxon>Ecdysozoa</taxon>
        <taxon>Arthropoda</taxon>
        <taxon>Hexapoda</taxon>
        <taxon>Insecta</taxon>
        <taxon>Pterygota</taxon>
        <taxon>Neoptera</taxon>
        <taxon>Endopterygota</taxon>
        <taxon>Lepidoptera</taxon>
        <taxon>Glossata</taxon>
        <taxon>Ditrysia</taxon>
        <taxon>Papilionoidea</taxon>
        <taxon>Pieridae</taxon>
        <taxon>Pierinae</taxon>
        <taxon>Leptosia</taxon>
    </lineage>
</organism>
<dbReference type="AlphaFoldDB" id="A0AAV1JAJ2"/>
<proteinExistence type="predicted"/>
<protein>
    <submittedName>
        <fullName evidence="2">Uncharacterized protein</fullName>
    </submittedName>
</protein>
<sequence>MFLFGATCIVLLQQALGQCLPLTPAFNLSPTPLELLPPLCPSSTAPSYADLSALTPILSSSISTSLATTLPALLESALPTVLASALAPLISSCNCLACGSVPTCQTLPAIPSPSCTCNSAPSLPLSASTCQACSVAPTCLTCASPAPAYSCNPSPVFEAPAPASVPCASAPTCASSYAVYNPPAPCATLSQAYSLYY</sequence>
<comment type="caution">
    <text evidence="2">The sequence shown here is derived from an EMBL/GenBank/DDBJ whole genome shotgun (WGS) entry which is preliminary data.</text>
</comment>
<reference evidence="2 3" key="1">
    <citation type="submission" date="2023-11" db="EMBL/GenBank/DDBJ databases">
        <authorList>
            <person name="Okamura Y."/>
        </authorList>
    </citation>
    <scope>NUCLEOTIDE SEQUENCE [LARGE SCALE GENOMIC DNA]</scope>
</reference>
<keyword evidence="3" id="KW-1185">Reference proteome</keyword>
<feature type="signal peptide" evidence="1">
    <location>
        <begin position="1"/>
        <end position="17"/>
    </location>
</feature>
<feature type="chain" id="PRO_5043606442" evidence="1">
    <location>
        <begin position="18"/>
        <end position="197"/>
    </location>
</feature>
<keyword evidence="1" id="KW-0732">Signal</keyword>
<dbReference type="Proteomes" id="UP001497472">
    <property type="component" value="Unassembled WGS sequence"/>
</dbReference>
<accession>A0AAV1JAJ2</accession>
<dbReference type="EMBL" id="CAVLEF010000008">
    <property type="protein sequence ID" value="CAK1546404.1"/>
    <property type="molecule type" value="Genomic_DNA"/>
</dbReference>
<evidence type="ECO:0000256" key="1">
    <source>
        <dbReference type="SAM" id="SignalP"/>
    </source>
</evidence>